<name>A0ACB6ZER9_THEGA</name>
<evidence type="ECO:0000313" key="2">
    <source>
        <dbReference type="Proteomes" id="UP000886501"/>
    </source>
</evidence>
<organism evidence="1 2">
    <name type="scientific">Thelephora ganbajun</name>
    <name type="common">Ganba fungus</name>
    <dbReference type="NCBI Taxonomy" id="370292"/>
    <lineage>
        <taxon>Eukaryota</taxon>
        <taxon>Fungi</taxon>
        <taxon>Dikarya</taxon>
        <taxon>Basidiomycota</taxon>
        <taxon>Agaricomycotina</taxon>
        <taxon>Agaricomycetes</taxon>
        <taxon>Thelephorales</taxon>
        <taxon>Thelephoraceae</taxon>
        <taxon>Thelephora</taxon>
    </lineage>
</organism>
<gene>
    <name evidence="1" type="ORF">BDM02DRAFT_3156054</name>
</gene>
<dbReference type="EMBL" id="MU118029">
    <property type="protein sequence ID" value="KAF9647656.1"/>
    <property type="molecule type" value="Genomic_DNA"/>
</dbReference>
<comment type="caution">
    <text evidence="1">The sequence shown here is derived from an EMBL/GenBank/DDBJ whole genome shotgun (WGS) entry which is preliminary data.</text>
</comment>
<keyword evidence="2" id="KW-1185">Reference proteome</keyword>
<evidence type="ECO:0000313" key="1">
    <source>
        <dbReference type="EMBL" id="KAF9647656.1"/>
    </source>
</evidence>
<accession>A0ACB6ZER9</accession>
<reference evidence="1" key="2">
    <citation type="journal article" date="2020" name="Nat. Commun.">
        <title>Large-scale genome sequencing of mycorrhizal fungi provides insights into the early evolution of symbiotic traits.</title>
        <authorList>
            <person name="Miyauchi S."/>
            <person name="Kiss E."/>
            <person name="Kuo A."/>
            <person name="Drula E."/>
            <person name="Kohler A."/>
            <person name="Sanchez-Garcia M."/>
            <person name="Morin E."/>
            <person name="Andreopoulos B."/>
            <person name="Barry K.W."/>
            <person name="Bonito G."/>
            <person name="Buee M."/>
            <person name="Carver A."/>
            <person name="Chen C."/>
            <person name="Cichocki N."/>
            <person name="Clum A."/>
            <person name="Culley D."/>
            <person name="Crous P.W."/>
            <person name="Fauchery L."/>
            <person name="Girlanda M."/>
            <person name="Hayes R.D."/>
            <person name="Keri Z."/>
            <person name="LaButti K."/>
            <person name="Lipzen A."/>
            <person name="Lombard V."/>
            <person name="Magnuson J."/>
            <person name="Maillard F."/>
            <person name="Murat C."/>
            <person name="Nolan M."/>
            <person name="Ohm R.A."/>
            <person name="Pangilinan J."/>
            <person name="Pereira M.F."/>
            <person name="Perotto S."/>
            <person name="Peter M."/>
            <person name="Pfister S."/>
            <person name="Riley R."/>
            <person name="Sitrit Y."/>
            <person name="Stielow J.B."/>
            <person name="Szollosi G."/>
            <person name="Zifcakova L."/>
            <person name="Stursova M."/>
            <person name="Spatafora J.W."/>
            <person name="Tedersoo L."/>
            <person name="Vaario L.M."/>
            <person name="Yamada A."/>
            <person name="Yan M."/>
            <person name="Wang P."/>
            <person name="Xu J."/>
            <person name="Bruns T."/>
            <person name="Baldrian P."/>
            <person name="Vilgalys R."/>
            <person name="Dunand C."/>
            <person name="Henrissat B."/>
            <person name="Grigoriev I.V."/>
            <person name="Hibbett D."/>
            <person name="Nagy L.G."/>
            <person name="Martin F.M."/>
        </authorList>
    </citation>
    <scope>NUCLEOTIDE SEQUENCE</scope>
    <source>
        <strain evidence="1">P2</strain>
    </source>
</reference>
<dbReference type="Proteomes" id="UP000886501">
    <property type="component" value="Unassembled WGS sequence"/>
</dbReference>
<proteinExistence type="predicted"/>
<sequence length="321" mass="34600">MVVVLISSILAYLTALVVVDAAPIKRDGNLPDFVLKYAPLTYLHTDEQYWPSDVAIHLLKVIPEVDFKPVGGSPTLQTLSTFANNVDLTAIDDVLAHDTEFFRSTVGKPVDGVSIAPATIIVVEKPGGITDAFYFYFYGFNLGNAVLGLRFAHHGRFVNGIPDIVYYSEHSGGSAYTYSAVEKSGDRPITYAGIGTHANYATSGDHEYSLPFGLLKDQTNKGPTWDITKNFRGFWYTPSNGVISVAPGAGIGGTVEPTEGGNWLNFGGLWGDQKWPTTRFGQYCLGNECHISDGPSGPLSKNLGRTTPCQDESSCSIGTSL</sequence>
<reference evidence="1" key="1">
    <citation type="submission" date="2019-10" db="EMBL/GenBank/DDBJ databases">
        <authorList>
            <consortium name="DOE Joint Genome Institute"/>
            <person name="Kuo A."/>
            <person name="Miyauchi S."/>
            <person name="Kiss E."/>
            <person name="Drula E."/>
            <person name="Kohler A."/>
            <person name="Sanchez-Garcia M."/>
            <person name="Andreopoulos B."/>
            <person name="Barry K.W."/>
            <person name="Bonito G."/>
            <person name="Buee M."/>
            <person name="Carver A."/>
            <person name="Chen C."/>
            <person name="Cichocki N."/>
            <person name="Clum A."/>
            <person name="Culley D."/>
            <person name="Crous P.W."/>
            <person name="Fauchery L."/>
            <person name="Girlanda M."/>
            <person name="Hayes R."/>
            <person name="Keri Z."/>
            <person name="Labutti K."/>
            <person name="Lipzen A."/>
            <person name="Lombard V."/>
            <person name="Magnuson J."/>
            <person name="Maillard F."/>
            <person name="Morin E."/>
            <person name="Murat C."/>
            <person name="Nolan M."/>
            <person name="Ohm R."/>
            <person name="Pangilinan J."/>
            <person name="Pereira M."/>
            <person name="Perotto S."/>
            <person name="Peter M."/>
            <person name="Riley R."/>
            <person name="Sitrit Y."/>
            <person name="Stielow B."/>
            <person name="Szollosi G."/>
            <person name="Zifcakova L."/>
            <person name="Stursova M."/>
            <person name="Spatafora J.W."/>
            <person name="Tedersoo L."/>
            <person name="Vaario L.-M."/>
            <person name="Yamada A."/>
            <person name="Yan M."/>
            <person name="Wang P."/>
            <person name="Xu J."/>
            <person name="Bruns T."/>
            <person name="Baldrian P."/>
            <person name="Vilgalys R."/>
            <person name="Henrissat B."/>
            <person name="Grigoriev I.V."/>
            <person name="Hibbett D."/>
            <person name="Nagy L.G."/>
            <person name="Martin F.M."/>
        </authorList>
    </citation>
    <scope>NUCLEOTIDE SEQUENCE</scope>
    <source>
        <strain evidence="1">P2</strain>
    </source>
</reference>
<protein>
    <submittedName>
        <fullName evidence="1">Uncharacterized protein</fullName>
    </submittedName>
</protein>